<protein>
    <submittedName>
        <fullName evidence="2">Uncharacterized protein</fullName>
    </submittedName>
</protein>
<dbReference type="KEGG" id="hdt:HYPDE_23063"/>
<gene>
    <name evidence="2" type="ORF">HYPDE_23063</name>
</gene>
<dbReference type="AlphaFoldDB" id="N0AYT5"/>
<proteinExistence type="predicted"/>
<name>N0AYT5_9HYPH</name>
<accession>N0AYT5</accession>
<dbReference type="EMBL" id="CP005587">
    <property type="protein sequence ID" value="AGK56299.1"/>
    <property type="molecule type" value="Genomic_DNA"/>
</dbReference>
<organism evidence="2 3">
    <name type="scientific">Hyphomicrobium denitrificans 1NES1</name>
    <dbReference type="NCBI Taxonomy" id="670307"/>
    <lineage>
        <taxon>Bacteria</taxon>
        <taxon>Pseudomonadati</taxon>
        <taxon>Pseudomonadota</taxon>
        <taxon>Alphaproteobacteria</taxon>
        <taxon>Hyphomicrobiales</taxon>
        <taxon>Hyphomicrobiaceae</taxon>
        <taxon>Hyphomicrobium</taxon>
    </lineage>
</organism>
<reference evidence="2 3" key="1">
    <citation type="journal article" date="2013" name="Genome Announc.">
        <title>Genome sequences for three denitrifying bacterial strains isolated from a uranium- and nitrate-contaminated subsurface environment.</title>
        <authorList>
            <person name="Venkatramanan R."/>
            <person name="Prakash O."/>
            <person name="Woyke T."/>
            <person name="Chain P."/>
            <person name="Goodwin L.A."/>
            <person name="Watson D."/>
            <person name="Brooks S."/>
            <person name="Kostka J.E."/>
            <person name="Green S.J."/>
        </authorList>
    </citation>
    <scope>NUCLEOTIDE SEQUENCE [LARGE SCALE GENOMIC DNA]</scope>
    <source>
        <strain evidence="2 3">1NES1</strain>
    </source>
</reference>
<keyword evidence="1" id="KW-0472">Membrane</keyword>
<dbReference type="HOGENOM" id="CLU_2450582_0_0_5"/>
<evidence type="ECO:0000313" key="3">
    <source>
        <dbReference type="Proteomes" id="UP000005952"/>
    </source>
</evidence>
<evidence type="ECO:0000313" key="2">
    <source>
        <dbReference type="EMBL" id="AGK56299.1"/>
    </source>
</evidence>
<sequence>MRSVLLVDLLQHDYGGRPSSMIETIKRGDGDPLARLADVLSSFALLSLVLLFSLFSSLCFSWVAQFSILLRIALVCFHLLAAVAKALSL</sequence>
<evidence type="ECO:0000256" key="1">
    <source>
        <dbReference type="SAM" id="Phobius"/>
    </source>
</evidence>
<keyword evidence="3" id="KW-1185">Reference proteome</keyword>
<feature type="transmembrane region" description="Helical" evidence="1">
    <location>
        <begin position="68"/>
        <end position="87"/>
    </location>
</feature>
<keyword evidence="1" id="KW-0812">Transmembrane</keyword>
<dbReference type="Proteomes" id="UP000005952">
    <property type="component" value="Chromosome"/>
</dbReference>
<keyword evidence="1" id="KW-1133">Transmembrane helix</keyword>
<feature type="transmembrane region" description="Helical" evidence="1">
    <location>
        <begin position="39"/>
        <end position="61"/>
    </location>
</feature>